<dbReference type="OrthoDB" id="422839at2759"/>
<dbReference type="InterPro" id="IPR057670">
    <property type="entry name" value="SH3_retrovirus"/>
</dbReference>
<dbReference type="GO" id="GO:0003676">
    <property type="term" value="F:nucleic acid binding"/>
    <property type="evidence" value="ECO:0007669"/>
    <property type="project" value="InterPro"/>
</dbReference>
<dbReference type="Proteomes" id="UP000321393">
    <property type="component" value="Unassembled WGS sequence"/>
</dbReference>
<accession>A0A5D3CVI7</accession>
<sequence>MCVRSSRYSKRKWNFNLEDMKRQFTTACTPQQNKVAEQMNKTLLERTRAMLRVVVYVMYNSQETTKLDPKSRRCLLLGYADGVKGYRLWYPIIHKVIISRDAIFMEDNKQVADNNTINESSKTATVHVEKEFVDDSSEAKPIPEIQ</sequence>
<evidence type="ECO:0000259" key="1">
    <source>
        <dbReference type="Pfam" id="PF25597"/>
    </source>
</evidence>
<dbReference type="SUPFAM" id="SSF53098">
    <property type="entry name" value="Ribonuclease H-like"/>
    <property type="match status" value="1"/>
</dbReference>
<name>A0A5D3CVI7_CUCMM</name>
<organism evidence="3 5">
    <name type="scientific">Cucumis melo var. makuwa</name>
    <name type="common">Oriental melon</name>
    <dbReference type="NCBI Taxonomy" id="1194695"/>
    <lineage>
        <taxon>Eukaryota</taxon>
        <taxon>Viridiplantae</taxon>
        <taxon>Streptophyta</taxon>
        <taxon>Embryophyta</taxon>
        <taxon>Tracheophyta</taxon>
        <taxon>Spermatophyta</taxon>
        <taxon>Magnoliopsida</taxon>
        <taxon>eudicotyledons</taxon>
        <taxon>Gunneridae</taxon>
        <taxon>Pentapetalae</taxon>
        <taxon>rosids</taxon>
        <taxon>fabids</taxon>
        <taxon>Cucurbitales</taxon>
        <taxon>Cucurbitaceae</taxon>
        <taxon>Benincaseae</taxon>
        <taxon>Cucumis</taxon>
    </lineage>
</organism>
<reference evidence="4 5" key="1">
    <citation type="submission" date="2019-08" db="EMBL/GenBank/DDBJ databases">
        <title>Draft genome sequences of two oriental melons (Cucumis melo L. var makuwa).</title>
        <authorList>
            <person name="Kwon S.-Y."/>
        </authorList>
    </citation>
    <scope>NUCLEOTIDE SEQUENCE [LARGE SCALE GENOMIC DNA]</scope>
    <source>
        <strain evidence="5">cv. Chang Bougi</strain>
        <strain evidence="4">cv. SW 3</strain>
        <tissue evidence="3">Leaf</tissue>
    </source>
</reference>
<gene>
    <name evidence="3" type="ORF">E5676_scaffold186G00560</name>
    <name evidence="2" type="ORF">E6C27_scaffold452G00790</name>
</gene>
<evidence type="ECO:0000313" key="4">
    <source>
        <dbReference type="Proteomes" id="UP000321393"/>
    </source>
</evidence>
<proteinExistence type="predicted"/>
<dbReference type="InterPro" id="IPR012337">
    <property type="entry name" value="RNaseH-like_sf"/>
</dbReference>
<dbReference type="Pfam" id="PF25597">
    <property type="entry name" value="SH3_retrovirus"/>
    <property type="match status" value="1"/>
</dbReference>
<dbReference type="EMBL" id="SSTD01009294">
    <property type="protein sequence ID" value="TYK14406.1"/>
    <property type="molecule type" value="Genomic_DNA"/>
</dbReference>
<dbReference type="Proteomes" id="UP000321947">
    <property type="component" value="Unassembled WGS sequence"/>
</dbReference>
<evidence type="ECO:0000313" key="5">
    <source>
        <dbReference type="Proteomes" id="UP000321947"/>
    </source>
</evidence>
<dbReference type="AlphaFoldDB" id="A0A5D3CVI7"/>
<evidence type="ECO:0000313" key="2">
    <source>
        <dbReference type="EMBL" id="KAA0032161.1"/>
    </source>
</evidence>
<protein>
    <submittedName>
        <fullName evidence="3">Gag-Pol</fullName>
    </submittedName>
</protein>
<dbReference type="Gene3D" id="3.30.420.10">
    <property type="entry name" value="Ribonuclease H-like superfamily/Ribonuclease H"/>
    <property type="match status" value="1"/>
</dbReference>
<comment type="caution">
    <text evidence="3">The sequence shown here is derived from an EMBL/GenBank/DDBJ whole genome shotgun (WGS) entry which is preliminary data.</text>
</comment>
<evidence type="ECO:0000313" key="3">
    <source>
        <dbReference type="EMBL" id="TYK14406.1"/>
    </source>
</evidence>
<feature type="domain" description="Retroviral polymerase SH3-like" evidence="1">
    <location>
        <begin position="55"/>
        <end position="110"/>
    </location>
</feature>
<dbReference type="InterPro" id="IPR036397">
    <property type="entry name" value="RNaseH_sf"/>
</dbReference>
<dbReference type="EMBL" id="SSTE01021821">
    <property type="protein sequence ID" value="KAA0032161.1"/>
    <property type="molecule type" value="Genomic_DNA"/>
</dbReference>